<dbReference type="Proteomes" id="UP000287033">
    <property type="component" value="Unassembled WGS sequence"/>
</dbReference>
<protein>
    <submittedName>
        <fullName evidence="1">Uncharacterized protein</fullName>
    </submittedName>
</protein>
<dbReference type="AlphaFoldDB" id="A0A401STS6"/>
<organism evidence="1 2">
    <name type="scientific">Chiloscyllium punctatum</name>
    <name type="common">Brownbanded bambooshark</name>
    <name type="synonym">Hemiscyllium punctatum</name>
    <dbReference type="NCBI Taxonomy" id="137246"/>
    <lineage>
        <taxon>Eukaryota</taxon>
        <taxon>Metazoa</taxon>
        <taxon>Chordata</taxon>
        <taxon>Craniata</taxon>
        <taxon>Vertebrata</taxon>
        <taxon>Chondrichthyes</taxon>
        <taxon>Elasmobranchii</taxon>
        <taxon>Galeomorphii</taxon>
        <taxon>Galeoidea</taxon>
        <taxon>Orectolobiformes</taxon>
        <taxon>Hemiscylliidae</taxon>
        <taxon>Chiloscyllium</taxon>
    </lineage>
</organism>
<accession>A0A401STS6</accession>
<comment type="caution">
    <text evidence="1">The sequence shown here is derived from an EMBL/GenBank/DDBJ whole genome shotgun (WGS) entry which is preliminary data.</text>
</comment>
<keyword evidence="2" id="KW-1185">Reference proteome</keyword>
<sequence>MPSAPTLRSNTAFLEAILRFKITTSRGRKPRGQFKAVSVLGSGVSAILERKLTVGASGERERGRPLRDGTSVFLFLFGVGESNPDFRRFLDHGSCILILLELKMRIILSNTSRFAVRFILPGFPGFFKS</sequence>
<proteinExistence type="predicted"/>
<evidence type="ECO:0000313" key="1">
    <source>
        <dbReference type="EMBL" id="GCC33778.1"/>
    </source>
</evidence>
<name>A0A401STS6_CHIPU</name>
<dbReference type="EMBL" id="BEZZ01000544">
    <property type="protein sequence ID" value="GCC33778.1"/>
    <property type="molecule type" value="Genomic_DNA"/>
</dbReference>
<gene>
    <name evidence="1" type="ORF">chiPu_0012249</name>
</gene>
<evidence type="ECO:0000313" key="2">
    <source>
        <dbReference type="Proteomes" id="UP000287033"/>
    </source>
</evidence>
<reference evidence="1 2" key="1">
    <citation type="journal article" date="2018" name="Nat. Ecol. Evol.">
        <title>Shark genomes provide insights into elasmobranch evolution and the origin of vertebrates.</title>
        <authorList>
            <person name="Hara Y"/>
            <person name="Yamaguchi K"/>
            <person name="Onimaru K"/>
            <person name="Kadota M"/>
            <person name="Koyanagi M"/>
            <person name="Keeley SD"/>
            <person name="Tatsumi K"/>
            <person name="Tanaka K"/>
            <person name="Motone F"/>
            <person name="Kageyama Y"/>
            <person name="Nozu R"/>
            <person name="Adachi N"/>
            <person name="Nishimura O"/>
            <person name="Nakagawa R"/>
            <person name="Tanegashima C"/>
            <person name="Kiyatake I"/>
            <person name="Matsumoto R"/>
            <person name="Murakumo K"/>
            <person name="Nishida K"/>
            <person name="Terakita A"/>
            <person name="Kuratani S"/>
            <person name="Sato K"/>
            <person name="Hyodo S Kuraku.S."/>
        </authorList>
    </citation>
    <scope>NUCLEOTIDE SEQUENCE [LARGE SCALE GENOMIC DNA]</scope>
</reference>